<dbReference type="Gene3D" id="2.40.260.10">
    <property type="entry name" value="Sortase"/>
    <property type="match status" value="1"/>
</dbReference>
<accession>A0A2H0X808</accession>
<dbReference type="InterPro" id="IPR042003">
    <property type="entry name" value="Sortase_E"/>
</dbReference>
<dbReference type="SUPFAM" id="SSF63817">
    <property type="entry name" value="Sortase"/>
    <property type="match status" value="1"/>
</dbReference>
<sequence length="244" mass="27441">MNLWFSSYFKPVKYQKYYSSSDQFPTSSFGWFVSKLIACLALSFGTIILLNQFIIPWFFYKGDRDFFPSVPSSFHPSYSSNTSIQAQDNVLGASGTASATEPFFELYIPKLSIYRATVEVNAQSLVPDKYLGHYPGSALPGKPGNTFVFGHSALRAFYQPKKYKTIFSTLSDLVTGDYIYLDYQDNMYIYQVENSLVLAPEQVNPYDTIAPASLGRSYLTLMTCIPPGLDTKRLLVIARLVGID</sequence>
<reference evidence="4" key="1">
    <citation type="submission" date="2017-09" db="EMBL/GenBank/DDBJ databases">
        <title>Depth-based differentiation of microbial function through sediment-hosted aquifers and enrichment of novel symbionts in the deep terrestrial subsurface.</title>
        <authorList>
            <person name="Probst A.J."/>
            <person name="Ladd B."/>
            <person name="Jarett J.K."/>
            <person name="Geller-Mcgrath D.E."/>
            <person name="Sieber C.M.K."/>
            <person name="Emerson J.B."/>
            <person name="Anantharaman K."/>
            <person name="Thomas B.C."/>
            <person name="Malmstrom R."/>
            <person name="Stieglmeier M."/>
            <person name="Klingl A."/>
            <person name="Woyke T."/>
            <person name="Ryan C.M."/>
            <person name="Banfield J.F."/>
        </authorList>
    </citation>
    <scope>NUCLEOTIDE SEQUENCE [LARGE SCALE GENOMIC DNA]</scope>
</reference>
<evidence type="ECO:0000256" key="2">
    <source>
        <dbReference type="SAM" id="Phobius"/>
    </source>
</evidence>
<name>A0A2H0X808_UNCKA</name>
<keyword evidence="2" id="KW-0472">Membrane</keyword>
<comment type="caution">
    <text evidence="3">The sequence shown here is derived from an EMBL/GenBank/DDBJ whole genome shotgun (WGS) entry which is preliminary data.</text>
</comment>
<organism evidence="3 4">
    <name type="scientific">candidate division WWE3 bacterium CG08_land_8_20_14_0_20_43_13</name>
    <dbReference type="NCBI Taxonomy" id="1975087"/>
    <lineage>
        <taxon>Bacteria</taxon>
        <taxon>Katanobacteria</taxon>
    </lineage>
</organism>
<evidence type="ECO:0008006" key="5">
    <source>
        <dbReference type="Google" id="ProtNLM"/>
    </source>
</evidence>
<dbReference type="Pfam" id="PF04203">
    <property type="entry name" value="Sortase"/>
    <property type="match status" value="1"/>
</dbReference>
<dbReference type="InterPro" id="IPR005754">
    <property type="entry name" value="Sortase"/>
</dbReference>
<proteinExistence type="predicted"/>
<evidence type="ECO:0000313" key="4">
    <source>
        <dbReference type="Proteomes" id="UP000231414"/>
    </source>
</evidence>
<protein>
    <recommendedName>
        <fullName evidence="5">Sortase</fullName>
    </recommendedName>
</protein>
<evidence type="ECO:0000313" key="3">
    <source>
        <dbReference type="EMBL" id="PIS21044.1"/>
    </source>
</evidence>
<evidence type="ECO:0000256" key="1">
    <source>
        <dbReference type="ARBA" id="ARBA00022801"/>
    </source>
</evidence>
<dbReference type="CDD" id="cd05830">
    <property type="entry name" value="Sortase_E"/>
    <property type="match status" value="1"/>
</dbReference>
<keyword evidence="1" id="KW-0378">Hydrolase</keyword>
<dbReference type="AlphaFoldDB" id="A0A2H0X808"/>
<dbReference type="GO" id="GO:0016787">
    <property type="term" value="F:hydrolase activity"/>
    <property type="evidence" value="ECO:0007669"/>
    <property type="project" value="UniProtKB-KW"/>
</dbReference>
<gene>
    <name evidence="3" type="ORF">COT52_00635</name>
</gene>
<dbReference type="EMBL" id="PEYW01000007">
    <property type="protein sequence ID" value="PIS21044.1"/>
    <property type="molecule type" value="Genomic_DNA"/>
</dbReference>
<dbReference type="Proteomes" id="UP000231414">
    <property type="component" value="Unassembled WGS sequence"/>
</dbReference>
<keyword evidence="2" id="KW-0812">Transmembrane</keyword>
<feature type="transmembrane region" description="Helical" evidence="2">
    <location>
        <begin position="29"/>
        <end position="59"/>
    </location>
</feature>
<dbReference type="NCBIfam" id="TIGR01076">
    <property type="entry name" value="sortase_fam"/>
    <property type="match status" value="1"/>
</dbReference>
<keyword evidence="2" id="KW-1133">Transmembrane helix</keyword>
<dbReference type="InterPro" id="IPR023365">
    <property type="entry name" value="Sortase_dom-sf"/>
</dbReference>